<dbReference type="PANTHER" id="PTHR10210:SF32">
    <property type="entry name" value="RIBOSE-PHOSPHATE PYROPHOSPHOKINASE 2"/>
    <property type="match status" value="1"/>
</dbReference>
<evidence type="ECO:0000256" key="7">
    <source>
        <dbReference type="ARBA" id="ARBA00022727"/>
    </source>
</evidence>
<feature type="domain" description="Ribose-phosphate pyrophosphokinase N-terminal" evidence="13">
    <location>
        <begin position="5"/>
        <end position="121"/>
    </location>
</feature>
<dbReference type="CDD" id="cd06223">
    <property type="entry name" value="PRTases_typeI"/>
    <property type="match status" value="1"/>
</dbReference>
<dbReference type="GO" id="GO:0006015">
    <property type="term" value="P:5-phosphoribose 1-diphosphate biosynthetic process"/>
    <property type="evidence" value="ECO:0007669"/>
    <property type="project" value="TreeGrafter"/>
</dbReference>
<keyword evidence="10" id="KW-0067">ATP-binding</keyword>
<comment type="cofactor">
    <cofactor evidence="1">
        <name>Mg(2+)</name>
        <dbReference type="ChEBI" id="CHEBI:18420"/>
    </cofactor>
</comment>
<keyword evidence="6" id="KW-0479">Metal-binding</keyword>
<evidence type="ECO:0000313" key="15">
    <source>
        <dbReference type="Proteomes" id="UP000816034"/>
    </source>
</evidence>
<dbReference type="RefSeq" id="XP_044549180.1">
    <property type="nucleotide sequence ID" value="XM_044693782.1"/>
</dbReference>
<protein>
    <recommendedName>
        <fullName evidence="4">ribose-phosphate diphosphokinase</fullName>
        <ecNumber evidence="4">2.7.6.1</ecNumber>
    </recommendedName>
</protein>
<reference evidence="14 15" key="1">
    <citation type="journal article" date="2018" name="BMC Genomics">
        <title>The genome of Naegleria lovaniensis, the basis for a comparative approach to unravel pathogenicity factors of the human pathogenic amoeba N. fowleri.</title>
        <authorList>
            <person name="Liechti N."/>
            <person name="Schurch N."/>
            <person name="Bruggmann R."/>
            <person name="Wittwer M."/>
        </authorList>
    </citation>
    <scope>NUCLEOTIDE SEQUENCE [LARGE SCALE GENOMIC DNA]</scope>
    <source>
        <strain evidence="14 15">ATCC 30569</strain>
    </source>
</reference>
<dbReference type="Pfam" id="PF14572">
    <property type="entry name" value="Pribosyl_synth"/>
    <property type="match status" value="1"/>
</dbReference>
<comment type="caution">
    <text evidence="14">The sequence shown here is derived from an EMBL/GenBank/DDBJ whole genome shotgun (WGS) entry which is preliminary data.</text>
</comment>
<comment type="catalytic activity">
    <reaction evidence="12">
        <text>D-ribose 5-phosphate + ATP = 5-phospho-alpha-D-ribose 1-diphosphate + AMP + H(+)</text>
        <dbReference type="Rhea" id="RHEA:15609"/>
        <dbReference type="ChEBI" id="CHEBI:15378"/>
        <dbReference type="ChEBI" id="CHEBI:30616"/>
        <dbReference type="ChEBI" id="CHEBI:58017"/>
        <dbReference type="ChEBI" id="CHEBI:78346"/>
        <dbReference type="ChEBI" id="CHEBI:456215"/>
        <dbReference type="EC" id="2.7.6.1"/>
    </reaction>
</comment>
<dbReference type="InterPro" id="IPR005946">
    <property type="entry name" value="Rib-P_diPkinase"/>
</dbReference>
<dbReference type="FunFam" id="3.40.50.2020:FF:000002">
    <property type="entry name" value="Ribose-phosphate pyrophosphokinase"/>
    <property type="match status" value="1"/>
</dbReference>
<evidence type="ECO:0000256" key="2">
    <source>
        <dbReference type="ARBA" id="ARBA00004996"/>
    </source>
</evidence>
<dbReference type="GO" id="GO:0004749">
    <property type="term" value="F:ribose phosphate diphosphokinase activity"/>
    <property type="evidence" value="ECO:0007669"/>
    <property type="project" value="UniProtKB-EC"/>
</dbReference>
<dbReference type="GO" id="GO:0005737">
    <property type="term" value="C:cytoplasm"/>
    <property type="evidence" value="ECO:0007669"/>
    <property type="project" value="TreeGrafter"/>
</dbReference>
<dbReference type="NCBIfam" id="NF002320">
    <property type="entry name" value="PRK01259.1"/>
    <property type="match status" value="1"/>
</dbReference>
<dbReference type="AlphaFoldDB" id="A0AA88GQJ9"/>
<dbReference type="InterPro" id="IPR000836">
    <property type="entry name" value="PRTase_dom"/>
</dbReference>
<evidence type="ECO:0000256" key="3">
    <source>
        <dbReference type="ARBA" id="ARBA00006478"/>
    </source>
</evidence>
<name>A0AA88GQJ9_NAELO</name>
<evidence type="ECO:0000256" key="8">
    <source>
        <dbReference type="ARBA" id="ARBA00022741"/>
    </source>
</evidence>
<dbReference type="Proteomes" id="UP000816034">
    <property type="component" value="Unassembled WGS sequence"/>
</dbReference>
<comment type="similarity">
    <text evidence="3">Belongs to the ribose-phosphate pyrophosphokinase family.</text>
</comment>
<dbReference type="GO" id="GO:0016301">
    <property type="term" value="F:kinase activity"/>
    <property type="evidence" value="ECO:0007669"/>
    <property type="project" value="UniProtKB-KW"/>
</dbReference>
<evidence type="ECO:0000256" key="11">
    <source>
        <dbReference type="ARBA" id="ARBA00022842"/>
    </source>
</evidence>
<dbReference type="FunFam" id="3.40.50.2020:FF:000001">
    <property type="entry name" value="Ribose-phosphate pyrophosphokinase"/>
    <property type="match status" value="1"/>
</dbReference>
<gene>
    <name evidence="14" type="ORF">C9374_004172</name>
</gene>
<keyword evidence="8" id="KW-0547">Nucleotide-binding</keyword>
<sequence length="329" mass="36005">MGFNLKIVGGTSNVELAKKVAEFLQIVPTETKIYKFADSEIGVQIMENVRGVNVYVIQSTCTPVNDNFMELCLIVDALKRASCNRITAVVPYYGYARQDRKTKPRVPISAALVSRLLESSGVDRVLSVDLHCGQIQGFFNIPVDNLHAKPVLVHAFHHQIILNEGLKNESDYKGLVVVSPDAGGAERADNFRTALVTLDPKIQASMAVMNKKRLEANKVATMELVGNVEGKHCVIVDDMIDTAGTLVMCAQILKDNGAKRVFACATHGLFNGTGVQRIQDSVIEKVIVTNTVPLAPEKQHPKIIQVCVSELVGEAIRRVHNEESVSSLF</sequence>
<dbReference type="InterPro" id="IPR029057">
    <property type="entry name" value="PRTase-like"/>
</dbReference>
<dbReference type="EMBL" id="PYSW02000020">
    <property type="protein sequence ID" value="KAG2383501.1"/>
    <property type="molecule type" value="Genomic_DNA"/>
</dbReference>
<evidence type="ECO:0000256" key="1">
    <source>
        <dbReference type="ARBA" id="ARBA00001946"/>
    </source>
</evidence>
<dbReference type="EC" id="2.7.6.1" evidence="4"/>
<dbReference type="GO" id="GO:0002189">
    <property type="term" value="C:ribose phosphate diphosphokinase complex"/>
    <property type="evidence" value="ECO:0007669"/>
    <property type="project" value="TreeGrafter"/>
</dbReference>
<keyword evidence="15" id="KW-1185">Reference proteome</keyword>
<keyword evidence="11" id="KW-0460">Magnesium</keyword>
<dbReference type="Pfam" id="PF13793">
    <property type="entry name" value="Pribosyltran_N"/>
    <property type="match status" value="1"/>
</dbReference>
<evidence type="ECO:0000256" key="12">
    <source>
        <dbReference type="ARBA" id="ARBA00049535"/>
    </source>
</evidence>
<evidence type="ECO:0000256" key="6">
    <source>
        <dbReference type="ARBA" id="ARBA00022723"/>
    </source>
</evidence>
<comment type="pathway">
    <text evidence="2">Metabolic intermediate biosynthesis; 5-phospho-alpha-D-ribose 1-diphosphate biosynthesis; 5-phospho-alpha-D-ribose 1-diphosphate from D-ribose 5-phosphate (route I): step 1/1.</text>
</comment>
<dbReference type="GO" id="GO:0000287">
    <property type="term" value="F:magnesium ion binding"/>
    <property type="evidence" value="ECO:0007669"/>
    <property type="project" value="InterPro"/>
</dbReference>
<evidence type="ECO:0000256" key="10">
    <source>
        <dbReference type="ARBA" id="ARBA00022840"/>
    </source>
</evidence>
<dbReference type="NCBIfam" id="TIGR01251">
    <property type="entry name" value="ribP_PPkin"/>
    <property type="match status" value="1"/>
</dbReference>
<keyword evidence="9" id="KW-0418">Kinase</keyword>
<evidence type="ECO:0000256" key="9">
    <source>
        <dbReference type="ARBA" id="ARBA00022777"/>
    </source>
</evidence>
<dbReference type="InterPro" id="IPR029099">
    <property type="entry name" value="Pribosyltran_N"/>
</dbReference>
<dbReference type="PANTHER" id="PTHR10210">
    <property type="entry name" value="RIBOSE-PHOSPHATE DIPHOSPHOKINASE FAMILY MEMBER"/>
    <property type="match status" value="1"/>
</dbReference>
<dbReference type="GO" id="GO:0005524">
    <property type="term" value="F:ATP binding"/>
    <property type="evidence" value="ECO:0007669"/>
    <property type="project" value="UniProtKB-KW"/>
</dbReference>
<dbReference type="Gene3D" id="3.40.50.2020">
    <property type="match status" value="2"/>
</dbReference>
<organism evidence="14 15">
    <name type="scientific">Naegleria lovaniensis</name>
    <name type="common">Amoeba</name>
    <dbReference type="NCBI Taxonomy" id="51637"/>
    <lineage>
        <taxon>Eukaryota</taxon>
        <taxon>Discoba</taxon>
        <taxon>Heterolobosea</taxon>
        <taxon>Tetramitia</taxon>
        <taxon>Eutetramitia</taxon>
        <taxon>Vahlkampfiidae</taxon>
        <taxon>Naegleria</taxon>
    </lineage>
</organism>
<evidence type="ECO:0000256" key="4">
    <source>
        <dbReference type="ARBA" id="ARBA00013247"/>
    </source>
</evidence>
<dbReference type="GO" id="GO:0006164">
    <property type="term" value="P:purine nucleotide biosynthetic process"/>
    <property type="evidence" value="ECO:0007669"/>
    <property type="project" value="TreeGrafter"/>
</dbReference>
<dbReference type="SMART" id="SM01400">
    <property type="entry name" value="Pribosyltran_N"/>
    <property type="match status" value="1"/>
</dbReference>
<keyword evidence="5" id="KW-0808">Transferase</keyword>
<evidence type="ECO:0000256" key="5">
    <source>
        <dbReference type="ARBA" id="ARBA00022679"/>
    </source>
</evidence>
<proteinExistence type="inferred from homology"/>
<evidence type="ECO:0000259" key="13">
    <source>
        <dbReference type="Pfam" id="PF13793"/>
    </source>
</evidence>
<accession>A0AA88GQJ9</accession>
<keyword evidence="7" id="KW-0545">Nucleotide biosynthesis</keyword>
<dbReference type="SUPFAM" id="SSF53271">
    <property type="entry name" value="PRTase-like"/>
    <property type="match status" value="1"/>
</dbReference>
<dbReference type="GeneID" id="68096627"/>
<evidence type="ECO:0000313" key="14">
    <source>
        <dbReference type="EMBL" id="KAG2383501.1"/>
    </source>
</evidence>